<evidence type="ECO:0000259" key="2">
    <source>
        <dbReference type="Pfam" id="PF24855"/>
    </source>
</evidence>
<reference evidence="3" key="1">
    <citation type="submission" date="2020-10" db="EMBL/GenBank/DDBJ databases">
        <title>High-Quality Genome Resource of Clonostachys rosea strain S41 by Oxford Nanopore Long-Read Sequencing.</title>
        <authorList>
            <person name="Wang H."/>
        </authorList>
    </citation>
    <scope>NUCLEOTIDE SEQUENCE</scope>
    <source>
        <strain evidence="3">S41</strain>
    </source>
</reference>
<dbReference type="Proteomes" id="UP000616885">
    <property type="component" value="Unassembled WGS sequence"/>
</dbReference>
<accession>A0A8H7NAI6</accession>
<dbReference type="Pfam" id="PF24855">
    <property type="entry name" value="DUF7729"/>
    <property type="match status" value="1"/>
</dbReference>
<evidence type="ECO:0000313" key="3">
    <source>
        <dbReference type="EMBL" id="KAF9752187.1"/>
    </source>
</evidence>
<protein>
    <recommendedName>
        <fullName evidence="2">DUF7729 domain-containing protein</fullName>
    </recommendedName>
</protein>
<evidence type="ECO:0000313" key="4">
    <source>
        <dbReference type="Proteomes" id="UP000616885"/>
    </source>
</evidence>
<gene>
    <name evidence="3" type="ORF">IM811_013981</name>
</gene>
<dbReference type="EMBL" id="JADCTT010000005">
    <property type="protein sequence ID" value="KAF9752187.1"/>
    <property type="molecule type" value="Genomic_DNA"/>
</dbReference>
<evidence type="ECO:0000256" key="1">
    <source>
        <dbReference type="SAM" id="MobiDB-lite"/>
    </source>
</evidence>
<name>A0A8H7NAI6_BIOOC</name>
<organism evidence="3 4">
    <name type="scientific">Bionectria ochroleuca</name>
    <name type="common">Gliocladium roseum</name>
    <dbReference type="NCBI Taxonomy" id="29856"/>
    <lineage>
        <taxon>Eukaryota</taxon>
        <taxon>Fungi</taxon>
        <taxon>Dikarya</taxon>
        <taxon>Ascomycota</taxon>
        <taxon>Pezizomycotina</taxon>
        <taxon>Sordariomycetes</taxon>
        <taxon>Hypocreomycetidae</taxon>
        <taxon>Hypocreales</taxon>
        <taxon>Bionectriaceae</taxon>
        <taxon>Clonostachys</taxon>
    </lineage>
</organism>
<proteinExistence type="predicted"/>
<feature type="region of interest" description="Disordered" evidence="1">
    <location>
        <begin position="87"/>
        <end position="138"/>
    </location>
</feature>
<feature type="compositionally biased region" description="Low complexity" evidence="1">
    <location>
        <begin position="94"/>
        <end position="133"/>
    </location>
</feature>
<feature type="domain" description="DUF7729" evidence="2">
    <location>
        <begin position="160"/>
        <end position="370"/>
    </location>
</feature>
<dbReference type="AlphaFoldDB" id="A0A8H7NAI6"/>
<dbReference type="InterPro" id="IPR056146">
    <property type="entry name" value="DUF7729"/>
</dbReference>
<dbReference type="PANTHER" id="PTHR39460">
    <property type="entry name" value="EXPRESSED PROTEIN"/>
    <property type="match status" value="1"/>
</dbReference>
<comment type="caution">
    <text evidence="3">The sequence shown here is derived from an EMBL/GenBank/DDBJ whole genome shotgun (WGS) entry which is preliminary data.</text>
</comment>
<sequence length="412" mass="44382">MAASTADPAALRRRPWQTRPYLRLLAMVALLGSPAWAVAVDPYSMQIKPTALATASPSVPVVEAPIPTARQSMHAQVPDQGWDLKRRAENEVETSSSSGKQSSSSSSAKTSSDAKQSTSASASDKSSSGTKTATTDKDDSMTTFTVSIRTSTTTTASNSPLPSAFDDSIPTDFKLSNEDNSCPTFMSDLLNHQTFKDCLPISMMMETSQSFFNARKQLTSTVRVLDKSCRVDTNACTKFMENAAKNLTKDENCSAEYKGNLKTIVQAYRGLRAYQTMYSATCLEDPDSGMYCFANAVTNLSAPSDAYLYLMPYDLNLPGSSTPTCNWCNKETMAIWHAASADTSQSLSQTYTGAARQFNTLCGPNFVNETTPEAGGTDGCQRPGLVSVHIDSGLGIHARLLLISLDPAKAQR</sequence>
<dbReference type="PANTHER" id="PTHR39460:SF1">
    <property type="entry name" value="C6 TRANSCRIPTION FACTOR"/>
    <property type="match status" value="1"/>
</dbReference>